<dbReference type="Proteomes" id="UP001220662">
    <property type="component" value="Unassembled WGS sequence"/>
</dbReference>
<dbReference type="RefSeq" id="WP_276213537.1">
    <property type="nucleotide sequence ID" value="NZ_JARJLR010000022.1"/>
</dbReference>
<dbReference type="EMBL" id="JARJLR010000022">
    <property type="protein sequence ID" value="MDF3840284.1"/>
    <property type="molecule type" value="Genomic_DNA"/>
</dbReference>
<dbReference type="InterPro" id="IPR036291">
    <property type="entry name" value="NAD(P)-bd_dom_sf"/>
</dbReference>
<organism evidence="1 2">
    <name type="scientific">Pseudomonas citronellolis</name>
    <dbReference type="NCBI Taxonomy" id="53408"/>
    <lineage>
        <taxon>Bacteria</taxon>
        <taxon>Pseudomonadati</taxon>
        <taxon>Pseudomonadota</taxon>
        <taxon>Gammaproteobacteria</taxon>
        <taxon>Pseudomonadales</taxon>
        <taxon>Pseudomonadaceae</taxon>
        <taxon>Pseudomonas</taxon>
    </lineage>
</organism>
<dbReference type="AlphaFoldDB" id="A0AAW6P293"/>
<feature type="non-terminal residue" evidence="1">
    <location>
        <position position="28"/>
    </location>
</feature>
<proteinExistence type="predicted"/>
<dbReference type="SUPFAM" id="SSF51735">
    <property type="entry name" value="NAD(P)-binding Rossmann-fold domains"/>
    <property type="match status" value="1"/>
</dbReference>
<evidence type="ECO:0000313" key="2">
    <source>
        <dbReference type="Proteomes" id="UP001220662"/>
    </source>
</evidence>
<accession>A0AAW6P293</accession>
<name>A0AAW6P293_9PSED</name>
<comment type="caution">
    <text evidence="1">The sequence shown here is derived from an EMBL/GenBank/DDBJ whole genome shotgun (WGS) entry which is preliminary data.</text>
</comment>
<protein>
    <submittedName>
        <fullName evidence="1">Uncharacterized protein</fullName>
    </submittedName>
</protein>
<evidence type="ECO:0000313" key="1">
    <source>
        <dbReference type="EMBL" id="MDF3840284.1"/>
    </source>
</evidence>
<reference evidence="1" key="1">
    <citation type="submission" date="2023-03" db="EMBL/GenBank/DDBJ databases">
        <title>Draft assemblies of triclosan tolerant bacteria isolated from returned activated sludge.</title>
        <authorList>
            <person name="Van Hamelsveld S."/>
        </authorList>
    </citation>
    <scope>NUCLEOTIDE SEQUENCE</scope>
    <source>
        <strain evidence="1">GW210015_S63</strain>
    </source>
</reference>
<gene>
    <name evidence="1" type="ORF">P3W55_01005</name>
</gene>
<sequence>MAYDSIFKPGLFAGQTVIVTGGGSGIGR</sequence>